<feature type="signal peptide" evidence="9">
    <location>
        <begin position="1"/>
        <end position="19"/>
    </location>
</feature>
<dbReference type="NCBIfam" id="NF005246">
    <property type="entry name" value="PRK06756.1"/>
    <property type="match status" value="1"/>
</dbReference>
<dbReference type="Pfam" id="PF00258">
    <property type="entry name" value="Flavodoxin_1"/>
    <property type="match status" value="1"/>
</dbReference>
<feature type="chain" id="PRO_5038834551" description="Flavodoxin" evidence="9">
    <location>
        <begin position="20"/>
        <end position="160"/>
    </location>
</feature>
<dbReference type="InterPro" id="IPR008254">
    <property type="entry name" value="Flavodoxin/NO_synth"/>
</dbReference>
<dbReference type="SUPFAM" id="SSF52218">
    <property type="entry name" value="Flavoproteins"/>
    <property type="match status" value="1"/>
</dbReference>
<name>D7UU53_LISGR</name>
<dbReference type="Gene3D" id="3.40.50.360">
    <property type="match status" value="1"/>
</dbReference>
<feature type="domain" description="Flavodoxin-like" evidence="10">
    <location>
        <begin position="14"/>
        <end position="153"/>
    </location>
</feature>
<comment type="caution">
    <text evidence="11">The sequence shown here is derived from an EMBL/GenBank/DDBJ whole genome shotgun (WGS) entry which is preliminary data.</text>
</comment>
<evidence type="ECO:0000256" key="8">
    <source>
        <dbReference type="RuleBase" id="RU367037"/>
    </source>
</evidence>
<reference evidence="11" key="1">
    <citation type="submission" date="2010-06" db="EMBL/GenBank/DDBJ databases">
        <authorList>
            <person name="Muzny D."/>
            <person name="Qin X."/>
            <person name="Buhay C."/>
            <person name="Dugan-Rocha S."/>
            <person name="Ding Y."/>
            <person name="Chen G."/>
            <person name="Hawes A."/>
            <person name="Holder M."/>
            <person name="Jhangiani S."/>
            <person name="Johnson A."/>
            <person name="Khan Z."/>
            <person name="Li Z."/>
            <person name="Liu W."/>
            <person name="Liu X."/>
            <person name="Perez L."/>
            <person name="Shen H."/>
            <person name="Wang Q."/>
            <person name="Watt J."/>
            <person name="Xi L."/>
            <person name="Xin Y."/>
            <person name="Zhou J."/>
            <person name="Deng J."/>
            <person name="Jiang H."/>
            <person name="Liu Y."/>
            <person name="Qu J."/>
            <person name="Song X.-Z."/>
            <person name="Zhang L."/>
            <person name="Villasana D."/>
            <person name="Johnson A."/>
            <person name="Liu J."/>
            <person name="Liyanage D."/>
            <person name="Lorensuhewa L."/>
            <person name="Robinson T."/>
            <person name="Song A."/>
            <person name="Song B.-B."/>
            <person name="Dinh H."/>
            <person name="Thornton R."/>
            <person name="Coyle M."/>
            <person name="Francisco L."/>
            <person name="Jackson L."/>
            <person name="Javaid M."/>
            <person name="Korchina V."/>
            <person name="Kovar C."/>
            <person name="Mata R."/>
            <person name="Mathew T."/>
            <person name="Ngo R."/>
            <person name="Nguyen L."/>
            <person name="Nguyen N."/>
            <person name="Okwuonu G."/>
            <person name="Ongeri F."/>
            <person name="Pham C."/>
            <person name="Simmons D."/>
            <person name="Wilczek-Boney K."/>
            <person name="Hale W."/>
            <person name="Jakkamsetti A."/>
            <person name="Pham P."/>
            <person name="Ruth R."/>
            <person name="San Lucas F."/>
            <person name="Warren J."/>
            <person name="Zhang J."/>
            <person name="Zhao Z."/>
            <person name="Zhou C."/>
            <person name="Zhu D."/>
            <person name="Lee S."/>
            <person name="Bess C."/>
            <person name="Blankenburg K."/>
            <person name="Forbes L."/>
            <person name="Fu Q."/>
            <person name="Gubbala S."/>
            <person name="Hirani K."/>
            <person name="Jayaseelan J.C."/>
            <person name="Lara F."/>
            <person name="Munidasa M."/>
            <person name="Palculict T."/>
            <person name="Patil S."/>
            <person name="Pu L.-L."/>
            <person name="Saada N."/>
            <person name="Tang L."/>
            <person name="Weissenberger G."/>
            <person name="Zhu Y."/>
            <person name="Hemphill L."/>
            <person name="Shang Y."/>
            <person name="Youmans B."/>
            <person name="Ayvaz T."/>
            <person name="Ross M."/>
            <person name="Santibanez J."/>
            <person name="Aqrawi P."/>
            <person name="Gross S."/>
            <person name="Joshi V."/>
            <person name="Fowler G."/>
            <person name="Nazareth L."/>
            <person name="Reid J."/>
            <person name="Worley K."/>
            <person name="Petrosino J."/>
            <person name="Highlander S."/>
            <person name="Gibbs R."/>
        </authorList>
    </citation>
    <scope>NUCLEOTIDE SEQUENCE [LARGE SCALE GENOMIC DNA]</scope>
    <source>
        <strain evidence="11">DSM 20601</strain>
    </source>
</reference>
<evidence type="ECO:0000256" key="6">
    <source>
        <dbReference type="ARBA" id="ARBA00022643"/>
    </source>
</evidence>
<dbReference type="eggNOG" id="COG0716">
    <property type="taxonomic scope" value="Bacteria"/>
</dbReference>
<evidence type="ECO:0000259" key="10">
    <source>
        <dbReference type="PROSITE" id="PS50902"/>
    </source>
</evidence>
<dbReference type="NCBIfam" id="NF005587">
    <property type="entry name" value="PRK07308.1"/>
    <property type="match status" value="1"/>
</dbReference>
<dbReference type="GO" id="GO:0016651">
    <property type="term" value="F:oxidoreductase activity, acting on NAD(P)H"/>
    <property type="evidence" value="ECO:0007669"/>
    <property type="project" value="UniProtKB-ARBA"/>
</dbReference>
<evidence type="ECO:0000313" key="12">
    <source>
        <dbReference type="Proteomes" id="UP000010119"/>
    </source>
</evidence>
<keyword evidence="5 8" id="KW-0285">Flavoprotein</keyword>
<organism evidence="11 12">
    <name type="scientific">Listeria grayi DSM 20601</name>
    <dbReference type="NCBI Taxonomy" id="525367"/>
    <lineage>
        <taxon>Bacteria</taxon>
        <taxon>Bacillati</taxon>
        <taxon>Bacillota</taxon>
        <taxon>Bacilli</taxon>
        <taxon>Bacillales</taxon>
        <taxon>Listeriaceae</taxon>
        <taxon>Listeria</taxon>
    </lineage>
</organism>
<dbReference type="InterPro" id="IPR001226">
    <property type="entry name" value="Flavodoxin_CS"/>
</dbReference>
<dbReference type="STRING" id="525367.HMPREF0556_10028"/>
<dbReference type="AlphaFoldDB" id="D7UU53"/>
<keyword evidence="6 8" id="KW-0288">FMN</keyword>
<evidence type="ECO:0000256" key="9">
    <source>
        <dbReference type="SAM" id="SignalP"/>
    </source>
</evidence>
<dbReference type="GO" id="GO:0009055">
    <property type="term" value="F:electron transfer activity"/>
    <property type="evidence" value="ECO:0007669"/>
    <property type="project" value="UniProtKB-UniRule"/>
</dbReference>
<comment type="function">
    <text evidence="2 8">Low-potential electron donor to a number of redox enzymes.</text>
</comment>
<gene>
    <name evidence="11" type="ORF">HMPREF0556_10028</name>
</gene>
<comment type="cofactor">
    <cofactor evidence="1 8">
        <name>FMN</name>
        <dbReference type="ChEBI" id="CHEBI:58210"/>
    </cofactor>
</comment>
<evidence type="ECO:0000313" key="11">
    <source>
        <dbReference type="EMBL" id="EFI85301.1"/>
    </source>
</evidence>
<dbReference type="InterPro" id="IPR010087">
    <property type="entry name" value="Flav_short"/>
</dbReference>
<dbReference type="EMBL" id="ACCR02000001">
    <property type="protein sequence ID" value="EFI85301.1"/>
    <property type="molecule type" value="Genomic_DNA"/>
</dbReference>
<dbReference type="GO" id="GO:0010181">
    <property type="term" value="F:FMN binding"/>
    <property type="evidence" value="ECO:0007669"/>
    <property type="project" value="UniProtKB-UniRule"/>
</dbReference>
<evidence type="ECO:0000256" key="4">
    <source>
        <dbReference type="ARBA" id="ARBA00022448"/>
    </source>
</evidence>
<evidence type="ECO:0000256" key="3">
    <source>
        <dbReference type="ARBA" id="ARBA00005267"/>
    </source>
</evidence>
<evidence type="ECO:0000256" key="2">
    <source>
        <dbReference type="ARBA" id="ARBA00003297"/>
    </source>
</evidence>
<dbReference type="InterPro" id="IPR050619">
    <property type="entry name" value="Flavodoxin"/>
</dbReference>
<dbReference type="NCBIfam" id="NF005216">
    <property type="entry name" value="PRK06703.1"/>
    <property type="match status" value="1"/>
</dbReference>
<keyword evidence="9" id="KW-0732">Signal</keyword>
<dbReference type="PROSITE" id="PS00201">
    <property type="entry name" value="FLAVODOXIN"/>
    <property type="match status" value="1"/>
</dbReference>
<evidence type="ECO:0000256" key="1">
    <source>
        <dbReference type="ARBA" id="ARBA00001917"/>
    </source>
</evidence>
<dbReference type="PROSITE" id="PS50902">
    <property type="entry name" value="FLAVODOXIN_LIKE"/>
    <property type="match status" value="1"/>
</dbReference>
<dbReference type="PANTHER" id="PTHR42809:SF1">
    <property type="entry name" value="FLAVODOXIN 1"/>
    <property type="match status" value="1"/>
</dbReference>
<sequence>MIKLKKMVIMLAKVMIVYASMTGNTEEIADILGEELEKYDIEVEIEECISVTPEDLLEYDGALIGGYTYDDGQLPDEFVDFYEDMADVDFSGMVCASFGSGDTFYDEFCLTVDLVETRLKEQGATVPVAGFKVDLDPDEDDVAKAEEYAKTYANALLGNA</sequence>
<dbReference type="InterPro" id="IPR029039">
    <property type="entry name" value="Flavoprotein-like_sf"/>
</dbReference>
<dbReference type="Proteomes" id="UP000010119">
    <property type="component" value="Unassembled WGS sequence"/>
</dbReference>
<dbReference type="PANTHER" id="PTHR42809">
    <property type="entry name" value="FLAVODOXIN 2"/>
    <property type="match status" value="1"/>
</dbReference>
<proteinExistence type="inferred from homology"/>
<keyword evidence="7 8" id="KW-0249">Electron transport</keyword>
<dbReference type="NCBIfam" id="TIGR01753">
    <property type="entry name" value="flav_short"/>
    <property type="match status" value="1"/>
</dbReference>
<evidence type="ECO:0000256" key="7">
    <source>
        <dbReference type="ARBA" id="ARBA00022982"/>
    </source>
</evidence>
<keyword evidence="4 8" id="KW-0813">Transport</keyword>
<dbReference type="HOGENOM" id="CLU_051402_4_2_9"/>
<evidence type="ECO:0000256" key="5">
    <source>
        <dbReference type="ARBA" id="ARBA00022630"/>
    </source>
</evidence>
<accession>D7UU53</accession>
<comment type="similarity">
    <text evidence="3 8">Belongs to the flavodoxin family.</text>
</comment>
<protein>
    <recommendedName>
        <fullName evidence="8">Flavodoxin</fullName>
    </recommendedName>
</protein>
<keyword evidence="12" id="KW-1185">Reference proteome</keyword>